<evidence type="ECO:0000313" key="2">
    <source>
        <dbReference type="Proteomes" id="UP000026961"/>
    </source>
</evidence>
<protein>
    <submittedName>
        <fullName evidence="1">Uncharacterized protein</fullName>
    </submittedName>
</protein>
<reference evidence="1" key="2">
    <citation type="submission" date="2018-05" db="EMBL/GenBank/DDBJ databases">
        <title>OgluRS3 (Oryza glumaepatula Reference Sequence Version 3).</title>
        <authorList>
            <person name="Zhang J."/>
            <person name="Kudrna D."/>
            <person name="Lee S."/>
            <person name="Talag J."/>
            <person name="Welchert J."/>
            <person name="Wing R.A."/>
        </authorList>
    </citation>
    <scope>NUCLEOTIDE SEQUENCE [LARGE SCALE GENOMIC DNA]</scope>
</reference>
<proteinExistence type="predicted"/>
<sequence>MQDRKGHFPPQKLAIEVRGSPTTNVGLFNNLPPSHIGVAKPFTVSGPPPAPQAPTVHQAFTRVYRARDVNLVWL</sequence>
<dbReference type="Proteomes" id="UP000026961">
    <property type="component" value="Chromosome 2"/>
</dbReference>
<keyword evidence="2" id="KW-1185">Reference proteome</keyword>
<dbReference type="AlphaFoldDB" id="A0A0D9YVA2"/>
<dbReference type="HOGENOM" id="CLU_2691757_0_0_1"/>
<evidence type="ECO:0000313" key="1">
    <source>
        <dbReference type="EnsemblPlants" id="OGLUM02G25330.1"/>
    </source>
</evidence>
<accession>A0A0D9YVA2</accession>
<dbReference type="Gramene" id="OGLUM02G25330.1">
    <property type="protein sequence ID" value="OGLUM02G25330.1"/>
    <property type="gene ID" value="OGLUM02G25330"/>
</dbReference>
<organism evidence="1">
    <name type="scientific">Oryza glumipatula</name>
    <dbReference type="NCBI Taxonomy" id="40148"/>
    <lineage>
        <taxon>Eukaryota</taxon>
        <taxon>Viridiplantae</taxon>
        <taxon>Streptophyta</taxon>
        <taxon>Embryophyta</taxon>
        <taxon>Tracheophyta</taxon>
        <taxon>Spermatophyta</taxon>
        <taxon>Magnoliopsida</taxon>
        <taxon>Liliopsida</taxon>
        <taxon>Poales</taxon>
        <taxon>Poaceae</taxon>
        <taxon>BOP clade</taxon>
        <taxon>Oryzoideae</taxon>
        <taxon>Oryzeae</taxon>
        <taxon>Oryzinae</taxon>
        <taxon>Oryza</taxon>
    </lineage>
</organism>
<reference evidence="1" key="1">
    <citation type="submission" date="2015-04" db="UniProtKB">
        <authorList>
            <consortium name="EnsemblPlants"/>
        </authorList>
    </citation>
    <scope>IDENTIFICATION</scope>
</reference>
<dbReference type="EnsemblPlants" id="OGLUM02G25330.1">
    <property type="protein sequence ID" value="OGLUM02G25330.1"/>
    <property type="gene ID" value="OGLUM02G25330"/>
</dbReference>
<name>A0A0D9YVA2_9ORYZ</name>